<evidence type="ECO:0000256" key="5">
    <source>
        <dbReference type="SAM" id="Phobius"/>
    </source>
</evidence>
<feature type="transmembrane region" description="Helical" evidence="5">
    <location>
        <begin position="72"/>
        <end position="91"/>
    </location>
</feature>
<evidence type="ECO:0000256" key="1">
    <source>
        <dbReference type="ARBA" id="ARBA00004141"/>
    </source>
</evidence>
<dbReference type="Pfam" id="PF13564">
    <property type="entry name" value="DoxX_2"/>
    <property type="match status" value="1"/>
</dbReference>
<keyword evidence="3 5" id="KW-1133">Transmembrane helix</keyword>
<keyword evidence="2 5" id="KW-0812">Transmembrane</keyword>
<dbReference type="STRING" id="929713.NIASO_18615"/>
<dbReference type="KEGG" id="nso:NIASO_18615"/>
<evidence type="ECO:0000313" key="7">
    <source>
        <dbReference type="Proteomes" id="UP000003586"/>
    </source>
</evidence>
<organism evidence="6 7">
    <name type="scientific">Niabella soli DSM 19437</name>
    <dbReference type="NCBI Taxonomy" id="929713"/>
    <lineage>
        <taxon>Bacteria</taxon>
        <taxon>Pseudomonadati</taxon>
        <taxon>Bacteroidota</taxon>
        <taxon>Chitinophagia</taxon>
        <taxon>Chitinophagales</taxon>
        <taxon>Chitinophagaceae</taxon>
        <taxon>Niabella</taxon>
    </lineage>
</organism>
<dbReference type="GO" id="GO:0016020">
    <property type="term" value="C:membrane"/>
    <property type="evidence" value="ECO:0007669"/>
    <property type="project" value="UniProtKB-SubCell"/>
</dbReference>
<name>W0F0V5_9BACT</name>
<evidence type="ECO:0008006" key="8">
    <source>
        <dbReference type="Google" id="ProtNLM"/>
    </source>
</evidence>
<dbReference type="InterPro" id="IPR032808">
    <property type="entry name" value="DoxX"/>
</dbReference>
<dbReference type="HOGENOM" id="CLU_142057_0_0_10"/>
<dbReference type="RefSeq" id="WP_008588061.1">
    <property type="nucleotide sequence ID" value="NZ_CP007035.1"/>
</dbReference>
<dbReference type="Proteomes" id="UP000003586">
    <property type="component" value="Chromosome"/>
</dbReference>
<evidence type="ECO:0000256" key="4">
    <source>
        <dbReference type="ARBA" id="ARBA00023136"/>
    </source>
</evidence>
<accession>W0F0V5</accession>
<comment type="subcellular location">
    <subcellularLocation>
        <location evidence="1">Membrane</location>
        <topology evidence="1">Multi-pass membrane protein</topology>
    </subcellularLocation>
</comment>
<feature type="transmembrane region" description="Helical" evidence="5">
    <location>
        <begin position="7"/>
        <end position="25"/>
    </location>
</feature>
<protein>
    <recommendedName>
        <fullName evidence="8">DoxX family protein</fullName>
    </recommendedName>
</protein>
<evidence type="ECO:0000313" key="6">
    <source>
        <dbReference type="EMBL" id="AHF16642.1"/>
    </source>
</evidence>
<sequence length="137" mass="15157">MKTTKILYWTFTGIIVLLDGVMPALTSNTELARQGISHLGYPDYFRVLLTVFKVTGALILILPFLKGRIKEWAYAGFTFNFISAAVSHTVVDGFGGQALFPLVALAILAASYFYYHKLRSTQTGRSEQTSAQYSFGS</sequence>
<dbReference type="OrthoDB" id="7960583at2"/>
<keyword evidence="7" id="KW-1185">Reference proteome</keyword>
<evidence type="ECO:0000256" key="3">
    <source>
        <dbReference type="ARBA" id="ARBA00022989"/>
    </source>
</evidence>
<gene>
    <name evidence="6" type="ORF">NIASO_18615</name>
</gene>
<feature type="transmembrane region" description="Helical" evidence="5">
    <location>
        <begin position="45"/>
        <end position="65"/>
    </location>
</feature>
<dbReference type="eggNOG" id="ENOG5031TV8">
    <property type="taxonomic scope" value="Bacteria"/>
</dbReference>
<dbReference type="EMBL" id="CP007035">
    <property type="protein sequence ID" value="AHF16642.1"/>
    <property type="molecule type" value="Genomic_DNA"/>
</dbReference>
<proteinExistence type="predicted"/>
<keyword evidence="4 5" id="KW-0472">Membrane</keyword>
<reference evidence="6 7" key="1">
    <citation type="submission" date="2013-12" db="EMBL/GenBank/DDBJ databases">
        <authorList>
            <consortium name="DOE Joint Genome Institute"/>
            <person name="Eisen J."/>
            <person name="Huntemann M."/>
            <person name="Han J."/>
            <person name="Chen A."/>
            <person name="Kyrpides N."/>
            <person name="Mavromatis K."/>
            <person name="Markowitz V."/>
            <person name="Palaniappan K."/>
            <person name="Ivanova N."/>
            <person name="Schaumberg A."/>
            <person name="Pati A."/>
            <person name="Liolios K."/>
            <person name="Nordberg H.P."/>
            <person name="Cantor M.N."/>
            <person name="Hua S.X."/>
            <person name="Woyke T."/>
        </authorList>
    </citation>
    <scope>NUCLEOTIDE SEQUENCE [LARGE SCALE GENOMIC DNA]</scope>
    <source>
        <strain evidence="7">DSM 19437</strain>
    </source>
</reference>
<feature type="transmembrane region" description="Helical" evidence="5">
    <location>
        <begin position="97"/>
        <end position="115"/>
    </location>
</feature>
<evidence type="ECO:0000256" key="2">
    <source>
        <dbReference type="ARBA" id="ARBA00022692"/>
    </source>
</evidence>
<dbReference type="AlphaFoldDB" id="W0F0V5"/>